<protein>
    <submittedName>
        <fullName evidence="1">Secretion system protein E</fullName>
    </submittedName>
</protein>
<reference evidence="1" key="1">
    <citation type="journal article" date="2020" name="mSystems">
        <title>Genome- and Community-Level Interaction Insights into Carbon Utilization and Element Cycling Functions of Hydrothermarchaeota in Hydrothermal Sediment.</title>
        <authorList>
            <person name="Zhou Z."/>
            <person name="Liu Y."/>
            <person name="Xu W."/>
            <person name="Pan J."/>
            <person name="Luo Z.H."/>
            <person name="Li M."/>
        </authorList>
    </citation>
    <scope>NUCLEOTIDE SEQUENCE</scope>
    <source>
        <strain evidence="1">SpSt-1183</strain>
    </source>
</reference>
<proteinExistence type="predicted"/>
<dbReference type="EMBL" id="DSBY01000323">
    <property type="protein sequence ID" value="HDS64013.1"/>
    <property type="molecule type" value="Genomic_DNA"/>
</dbReference>
<dbReference type="Proteomes" id="UP000885648">
    <property type="component" value="Unassembled WGS sequence"/>
</dbReference>
<dbReference type="AlphaFoldDB" id="A0A831M371"/>
<evidence type="ECO:0000313" key="1">
    <source>
        <dbReference type="EMBL" id="HDS64013.1"/>
    </source>
</evidence>
<gene>
    <name evidence="1" type="ORF">ENN52_07840</name>
</gene>
<organism evidence="1">
    <name type="scientific">Methanofollis liminatans</name>
    <dbReference type="NCBI Taxonomy" id="2201"/>
    <lineage>
        <taxon>Archaea</taxon>
        <taxon>Methanobacteriati</taxon>
        <taxon>Methanobacteriota</taxon>
        <taxon>Stenosarchaea group</taxon>
        <taxon>Methanomicrobia</taxon>
        <taxon>Methanomicrobiales</taxon>
        <taxon>Methanomicrobiaceae</taxon>
        <taxon>Methanofollis</taxon>
    </lineage>
</organism>
<name>A0A831M371_9EURY</name>
<comment type="caution">
    <text evidence="1">The sequence shown here is derived from an EMBL/GenBank/DDBJ whole genome shotgun (WGS) entry which is preliminary data.</text>
</comment>
<accession>A0A831M371</accession>
<feature type="non-terminal residue" evidence="1">
    <location>
        <position position="168"/>
    </location>
</feature>
<sequence length="168" mass="19223">MASTLSIPIMLPFKPEPNEDLSGCLDDLESSSLFRMLPNNAREYVRNSPHLLEYLNILPVNTYGIPLFFPELTREARKMENLNLIYPAGSDTFIHILQDPNDVRNYYIPIEPPFLHSVTSLMPAVERRLIDLLDALEENPGTEEERIVVLKRLVGEIIYLKKEGEDIG</sequence>